<accession>A0A1W1I8L5</accession>
<name>A0A1W1I8L5_9BACT</name>
<keyword evidence="3" id="KW-1003">Cell membrane</keyword>
<comment type="subcellular location">
    <subcellularLocation>
        <location evidence="1">Cell membrane</location>
        <topology evidence="1">Multi-pass membrane protein</topology>
    </subcellularLocation>
</comment>
<keyword evidence="2" id="KW-0813">Transport</keyword>
<feature type="transmembrane region" description="Helical" evidence="7">
    <location>
        <begin position="171"/>
        <end position="189"/>
    </location>
</feature>
<keyword evidence="5 7" id="KW-1133">Transmembrane helix</keyword>
<evidence type="ECO:0000313" key="8">
    <source>
        <dbReference type="EMBL" id="SLM49388.1"/>
    </source>
</evidence>
<dbReference type="PANTHER" id="PTHR42865:SF7">
    <property type="entry name" value="PROTON_GLUTAMATE-ASPARTATE SYMPORTER"/>
    <property type="match status" value="1"/>
</dbReference>
<dbReference type="PANTHER" id="PTHR42865">
    <property type="entry name" value="PROTON/GLUTAMATE-ASPARTATE SYMPORTER"/>
    <property type="match status" value="1"/>
</dbReference>
<dbReference type="Proteomes" id="UP000192042">
    <property type="component" value="Chromosome I"/>
</dbReference>
<feature type="transmembrane region" description="Helical" evidence="7">
    <location>
        <begin position="25"/>
        <end position="44"/>
    </location>
</feature>
<keyword evidence="4 7" id="KW-0812">Transmembrane</keyword>
<feature type="transmembrane region" description="Helical" evidence="7">
    <location>
        <begin position="357"/>
        <end position="381"/>
    </location>
</feature>
<dbReference type="RefSeq" id="WP_080887619.1">
    <property type="nucleotide sequence ID" value="NZ_LT828648.1"/>
</dbReference>
<evidence type="ECO:0000256" key="7">
    <source>
        <dbReference type="SAM" id="Phobius"/>
    </source>
</evidence>
<feature type="transmembrane region" description="Helical" evidence="7">
    <location>
        <begin position="393"/>
        <end position="410"/>
    </location>
</feature>
<evidence type="ECO:0000256" key="3">
    <source>
        <dbReference type="ARBA" id="ARBA00022475"/>
    </source>
</evidence>
<dbReference type="GO" id="GO:0015293">
    <property type="term" value="F:symporter activity"/>
    <property type="evidence" value="ECO:0007669"/>
    <property type="project" value="UniProtKB-KW"/>
</dbReference>
<evidence type="ECO:0000256" key="1">
    <source>
        <dbReference type="ARBA" id="ARBA00004651"/>
    </source>
</evidence>
<dbReference type="AlphaFoldDB" id="A0A1W1I8L5"/>
<evidence type="ECO:0000313" key="9">
    <source>
        <dbReference type="Proteomes" id="UP000192042"/>
    </source>
</evidence>
<dbReference type="InterPro" id="IPR036458">
    <property type="entry name" value="Na:dicarbo_symporter_sf"/>
</dbReference>
<dbReference type="OrthoDB" id="9766690at2"/>
<dbReference type="GO" id="GO:0005886">
    <property type="term" value="C:plasma membrane"/>
    <property type="evidence" value="ECO:0007669"/>
    <property type="project" value="UniProtKB-SubCell"/>
</dbReference>
<sequence length="440" mass="46521">MTESASQNATDQDGLAPGRRRSIPLYTRVLIGALCGTALGLLLGKAPYLGPFGNEHLGLIGLAVITLLKALAIPLIFFAILDAFLRMSLPLRQGTRLLAICLINVSVAMTIGLVIMNLWNPGAAWHGHLDQLLTTDSRGAGPTRTGPGEAIEHLASYIPSTMFRPFTTNNVIGVVLLAVVSGAVLRHLRVNRPLHALERTVEIVERVYHWLIRILGWIIEVVPFAVFGVLANVVGKAGAGVFSLLWIFLVAILAGLLVHALVYYPAVAWLVGRKPPGIYIGKGADAITTALSCNSSLATVPITLRCLERMQVSPESARLAACVGTNLNNDGITLYEAMAALFLAQALGFELALGNQLLIIAASIVAGIGAAGIPEAGLVVLPLVLSAAGLPDQIITAAIPLIMTVDWILARVRSGVNVMSDMLVAILLDAAERKRLPSGP</sequence>
<proteinExistence type="predicted"/>
<evidence type="ECO:0000256" key="4">
    <source>
        <dbReference type="ARBA" id="ARBA00022692"/>
    </source>
</evidence>
<feature type="transmembrane region" description="Helical" evidence="7">
    <location>
        <begin position="210"/>
        <end position="231"/>
    </location>
</feature>
<evidence type="ECO:0000256" key="6">
    <source>
        <dbReference type="ARBA" id="ARBA00023136"/>
    </source>
</evidence>
<feature type="transmembrane region" description="Helical" evidence="7">
    <location>
        <begin position="243"/>
        <end position="264"/>
    </location>
</feature>
<reference evidence="8 9" key="1">
    <citation type="submission" date="2017-03" db="EMBL/GenBank/DDBJ databases">
        <authorList>
            <person name="Afonso C.L."/>
            <person name="Miller P.J."/>
            <person name="Scott M.A."/>
            <person name="Spackman E."/>
            <person name="Goraichik I."/>
            <person name="Dimitrov K.M."/>
            <person name="Suarez D.L."/>
            <person name="Swayne D.E."/>
        </authorList>
    </citation>
    <scope>NUCLEOTIDE SEQUENCE [LARGE SCALE GENOMIC DNA]</scope>
    <source>
        <strain evidence="8">Genome sequencing of Nitrospira japonica strain NJ11</strain>
    </source>
</reference>
<protein>
    <submittedName>
        <fullName evidence="8">Putative C4-dicarboxylate transport protein</fullName>
    </submittedName>
</protein>
<dbReference type="InterPro" id="IPR001991">
    <property type="entry name" value="Na-dicarboxylate_symporter"/>
</dbReference>
<dbReference type="Pfam" id="PF00375">
    <property type="entry name" value="SDF"/>
    <property type="match status" value="1"/>
</dbReference>
<feature type="transmembrane region" description="Helical" evidence="7">
    <location>
        <begin position="56"/>
        <end position="85"/>
    </location>
</feature>
<organism evidence="8 9">
    <name type="scientific">Nitrospira japonica</name>
    <dbReference type="NCBI Taxonomy" id="1325564"/>
    <lineage>
        <taxon>Bacteria</taxon>
        <taxon>Pseudomonadati</taxon>
        <taxon>Nitrospirota</taxon>
        <taxon>Nitrospiria</taxon>
        <taxon>Nitrospirales</taxon>
        <taxon>Nitrospiraceae</taxon>
        <taxon>Nitrospira</taxon>
    </lineage>
</organism>
<dbReference type="PRINTS" id="PR00173">
    <property type="entry name" value="EDTRNSPORT"/>
</dbReference>
<dbReference type="STRING" id="1325564.NSJP_3221"/>
<dbReference type="EMBL" id="LT828648">
    <property type="protein sequence ID" value="SLM49388.1"/>
    <property type="molecule type" value="Genomic_DNA"/>
</dbReference>
<dbReference type="SUPFAM" id="SSF118215">
    <property type="entry name" value="Proton glutamate symport protein"/>
    <property type="match status" value="1"/>
</dbReference>
<evidence type="ECO:0000256" key="5">
    <source>
        <dbReference type="ARBA" id="ARBA00022989"/>
    </source>
</evidence>
<dbReference type="KEGG" id="nja:NSJP_3221"/>
<gene>
    <name evidence="8" type="ORF">NSJP_3221</name>
</gene>
<keyword evidence="9" id="KW-1185">Reference proteome</keyword>
<feature type="transmembrane region" description="Helical" evidence="7">
    <location>
        <begin position="97"/>
        <end position="119"/>
    </location>
</feature>
<evidence type="ECO:0000256" key="2">
    <source>
        <dbReference type="ARBA" id="ARBA00022448"/>
    </source>
</evidence>
<keyword evidence="6 7" id="KW-0472">Membrane</keyword>
<dbReference type="Gene3D" id="1.10.3860.10">
    <property type="entry name" value="Sodium:dicarboxylate symporter"/>
    <property type="match status" value="1"/>
</dbReference>